<evidence type="ECO:0000313" key="8">
    <source>
        <dbReference type="Proteomes" id="UP000828390"/>
    </source>
</evidence>
<dbReference type="EMBL" id="JAIWYP010000011">
    <property type="protein sequence ID" value="KAH3733967.1"/>
    <property type="molecule type" value="Genomic_DNA"/>
</dbReference>
<evidence type="ECO:0000256" key="1">
    <source>
        <dbReference type="ARBA" id="ARBA00004123"/>
    </source>
</evidence>
<dbReference type="InterPro" id="IPR037869">
    <property type="entry name" value="Spp1/CFP1"/>
</dbReference>
<dbReference type="AlphaFoldDB" id="A0A9D4CV84"/>
<evidence type="ECO:0000256" key="3">
    <source>
        <dbReference type="ARBA" id="ARBA00022771"/>
    </source>
</evidence>
<keyword evidence="3" id="KW-0863">Zinc-finger</keyword>
<keyword evidence="8" id="KW-1185">Reference proteome</keyword>
<keyword evidence="2" id="KW-0479">Metal-binding</keyword>
<dbReference type="Proteomes" id="UP000828390">
    <property type="component" value="Unassembled WGS sequence"/>
</dbReference>
<gene>
    <name evidence="7" type="ORF">DPMN_040406</name>
</gene>
<protein>
    <recommendedName>
        <fullName evidence="6">PHD-type domain-containing protein</fullName>
    </recommendedName>
</protein>
<dbReference type="PANTHER" id="PTHR46174">
    <property type="entry name" value="CXXC-TYPE ZINC FINGER PROTEIN 1"/>
    <property type="match status" value="1"/>
</dbReference>
<reference evidence="7" key="1">
    <citation type="journal article" date="2019" name="bioRxiv">
        <title>The Genome of the Zebra Mussel, Dreissena polymorpha: A Resource for Invasive Species Research.</title>
        <authorList>
            <person name="McCartney M.A."/>
            <person name="Auch B."/>
            <person name="Kono T."/>
            <person name="Mallez S."/>
            <person name="Zhang Y."/>
            <person name="Obille A."/>
            <person name="Becker A."/>
            <person name="Abrahante J.E."/>
            <person name="Garbe J."/>
            <person name="Badalamenti J.P."/>
            <person name="Herman A."/>
            <person name="Mangelson H."/>
            <person name="Liachko I."/>
            <person name="Sullivan S."/>
            <person name="Sone E.D."/>
            <person name="Koren S."/>
            <person name="Silverstein K.A.T."/>
            <person name="Beckman K.B."/>
            <person name="Gohl D.M."/>
        </authorList>
    </citation>
    <scope>NUCLEOTIDE SEQUENCE</scope>
    <source>
        <strain evidence="7">Duluth1</strain>
        <tissue evidence="7">Whole animal</tissue>
    </source>
</reference>
<dbReference type="InterPro" id="IPR019787">
    <property type="entry name" value="Znf_PHD-finger"/>
</dbReference>
<dbReference type="SUPFAM" id="SSF57903">
    <property type="entry name" value="FYVE/PHD zinc finger"/>
    <property type="match status" value="1"/>
</dbReference>
<evidence type="ECO:0000313" key="7">
    <source>
        <dbReference type="EMBL" id="KAH3733967.1"/>
    </source>
</evidence>
<dbReference type="PANTHER" id="PTHR46174:SF1">
    <property type="entry name" value="CXXC-TYPE ZINC FINGER PROTEIN 1"/>
    <property type="match status" value="1"/>
</dbReference>
<dbReference type="GO" id="GO:0008270">
    <property type="term" value="F:zinc ion binding"/>
    <property type="evidence" value="ECO:0007669"/>
    <property type="project" value="UniProtKB-KW"/>
</dbReference>
<feature type="domain" description="PHD-type" evidence="6">
    <location>
        <begin position="41"/>
        <end position="83"/>
    </location>
</feature>
<evidence type="ECO:0000256" key="4">
    <source>
        <dbReference type="ARBA" id="ARBA00022833"/>
    </source>
</evidence>
<name>A0A9D4CV84_DREPO</name>
<proteinExistence type="predicted"/>
<dbReference type="GO" id="GO:0048188">
    <property type="term" value="C:Set1C/COMPASS complex"/>
    <property type="evidence" value="ECO:0007669"/>
    <property type="project" value="InterPro"/>
</dbReference>
<reference evidence="7" key="2">
    <citation type="submission" date="2020-11" db="EMBL/GenBank/DDBJ databases">
        <authorList>
            <person name="McCartney M.A."/>
            <person name="Auch B."/>
            <person name="Kono T."/>
            <person name="Mallez S."/>
            <person name="Becker A."/>
            <person name="Gohl D.M."/>
            <person name="Silverstein K.A.T."/>
            <person name="Koren S."/>
            <person name="Bechman K.B."/>
            <person name="Herman A."/>
            <person name="Abrahante J.E."/>
            <person name="Garbe J."/>
        </authorList>
    </citation>
    <scope>NUCLEOTIDE SEQUENCE</scope>
    <source>
        <strain evidence="7">Duluth1</strain>
        <tissue evidence="7">Whole animal</tissue>
    </source>
</reference>
<dbReference type="Pfam" id="PF00628">
    <property type="entry name" value="PHD"/>
    <property type="match status" value="1"/>
</dbReference>
<dbReference type="InterPro" id="IPR011011">
    <property type="entry name" value="Znf_FYVE_PHD"/>
</dbReference>
<keyword evidence="4" id="KW-0862">Zinc</keyword>
<sequence length="83" mass="9848">MNHDRLKPCRNRTKPAWLTKERDQLEADRGETAYGQLYCLGRKPLQGRFMIQCDHCDEWYHGLFVNVMATDALDIQKYRCPKC</sequence>
<evidence type="ECO:0000256" key="2">
    <source>
        <dbReference type="ARBA" id="ARBA00022723"/>
    </source>
</evidence>
<dbReference type="Gene3D" id="3.30.40.10">
    <property type="entry name" value="Zinc/RING finger domain, C3HC4 (zinc finger)"/>
    <property type="match status" value="1"/>
</dbReference>
<evidence type="ECO:0000256" key="5">
    <source>
        <dbReference type="ARBA" id="ARBA00023242"/>
    </source>
</evidence>
<comment type="caution">
    <text evidence="7">The sequence shown here is derived from an EMBL/GenBank/DDBJ whole genome shotgun (WGS) entry which is preliminary data.</text>
</comment>
<comment type="subcellular location">
    <subcellularLocation>
        <location evidence="1">Nucleus</location>
    </subcellularLocation>
</comment>
<accession>A0A9D4CV84</accession>
<dbReference type="GO" id="GO:0045893">
    <property type="term" value="P:positive regulation of DNA-templated transcription"/>
    <property type="evidence" value="ECO:0007669"/>
    <property type="project" value="TreeGrafter"/>
</dbReference>
<evidence type="ECO:0000259" key="6">
    <source>
        <dbReference type="Pfam" id="PF00628"/>
    </source>
</evidence>
<organism evidence="7 8">
    <name type="scientific">Dreissena polymorpha</name>
    <name type="common">Zebra mussel</name>
    <name type="synonym">Mytilus polymorpha</name>
    <dbReference type="NCBI Taxonomy" id="45954"/>
    <lineage>
        <taxon>Eukaryota</taxon>
        <taxon>Metazoa</taxon>
        <taxon>Spiralia</taxon>
        <taxon>Lophotrochozoa</taxon>
        <taxon>Mollusca</taxon>
        <taxon>Bivalvia</taxon>
        <taxon>Autobranchia</taxon>
        <taxon>Heteroconchia</taxon>
        <taxon>Euheterodonta</taxon>
        <taxon>Imparidentia</taxon>
        <taxon>Neoheterodontei</taxon>
        <taxon>Myida</taxon>
        <taxon>Dreissenoidea</taxon>
        <taxon>Dreissenidae</taxon>
        <taxon>Dreissena</taxon>
    </lineage>
</organism>
<keyword evidence="5" id="KW-0539">Nucleus</keyword>
<dbReference type="InterPro" id="IPR013083">
    <property type="entry name" value="Znf_RING/FYVE/PHD"/>
</dbReference>